<dbReference type="CDD" id="cd06257">
    <property type="entry name" value="DnaJ"/>
    <property type="match status" value="1"/>
</dbReference>
<feature type="compositionally biased region" description="Polar residues" evidence="1">
    <location>
        <begin position="83"/>
        <end position="94"/>
    </location>
</feature>
<dbReference type="Pfam" id="PF00226">
    <property type="entry name" value="DnaJ"/>
    <property type="match status" value="1"/>
</dbReference>
<evidence type="ECO:0000313" key="3">
    <source>
        <dbReference type="EMBL" id="KGN59297.1"/>
    </source>
</evidence>
<dbReference type="STRING" id="3659.A0A0A0LF16"/>
<reference evidence="3 4" key="3">
    <citation type="journal article" date="2010" name="BMC Genomics">
        <title>Transcriptome sequencing and comparative analysis of cucumber flowers with different sex types.</title>
        <authorList>
            <person name="Guo S."/>
            <person name="Zheng Y."/>
            <person name="Joung J.G."/>
            <person name="Liu S."/>
            <person name="Zhang Z."/>
            <person name="Crasta O.R."/>
            <person name="Sobral B.W."/>
            <person name="Xu Y."/>
            <person name="Huang S."/>
            <person name="Fei Z."/>
        </authorList>
    </citation>
    <scope>NUCLEOTIDE SEQUENCE [LARGE SCALE GENOMIC DNA]</scope>
    <source>
        <strain evidence="4">cv. 9930</strain>
    </source>
</reference>
<dbReference type="InterPro" id="IPR001623">
    <property type="entry name" value="DnaJ_domain"/>
</dbReference>
<reference evidence="3 4" key="2">
    <citation type="journal article" date="2009" name="PLoS ONE">
        <title>An integrated genetic and cytogenetic map of the cucumber genome.</title>
        <authorList>
            <person name="Ren Y."/>
            <person name="Zhang Z."/>
            <person name="Liu J."/>
            <person name="Staub J.E."/>
            <person name="Han Y."/>
            <person name="Cheng Z."/>
            <person name="Li X."/>
            <person name="Lu J."/>
            <person name="Miao H."/>
            <person name="Kang H."/>
            <person name="Xie B."/>
            <person name="Gu X."/>
            <person name="Wang X."/>
            <person name="Du Y."/>
            <person name="Jin W."/>
            <person name="Huang S."/>
        </authorList>
    </citation>
    <scope>NUCLEOTIDE SEQUENCE [LARGE SCALE GENOMIC DNA]</scope>
    <source>
        <strain evidence="4">cv. 9930</strain>
    </source>
</reference>
<dbReference type="AlphaFoldDB" id="A0A0A0LF16"/>
<dbReference type="InterPro" id="IPR036869">
    <property type="entry name" value="J_dom_sf"/>
</dbReference>
<organism evidence="3 4">
    <name type="scientific">Cucumis sativus</name>
    <name type="common">Cucumber</name>
    <dbReference type="NCBI Taxonomy" id="3659"/>
    <lineage>
        <taxon>Eukaryota</taxon>
        <taxon>Viridiplantae</taxon>
        <taxon>Streptophyta</taxon>
        <taxon>Embryophyta</taxon>
        <taxon>Tracheophyta</taxon>
        <taxon>Spermatophyta</taxon>
        <taxon>Magnoliopsida</taxon>
        <taxon>eudicotyledons</taxon>
        <taxon>Gunneridae</taxon>
        <taxon>Pentapetalae</taxon>
        <taxon>rosids</taxon>
        <taxon>fabids</taxon>
        <taxon>Cucurbitales</taxon>
        <taxon>Cucurbitaceae</taxon>
        <taxon>Benincaseae</taxon>
        <taxon>Cucumis</taxon>
    </lineage>
</organism>
<dbReference type="SUPFAM" id="SSF46565">
    <property type="entry name" value="Chaperone J-domain"/>
    <property type="match status" value="1"/>
</dbReference>
<dbReference type="KEGG" id="csv:101221203"/>
<evidence type="ECO:0000259" key="2">
    <source>
        <dbReference type="PROSITE" id="PS50076"/>
    </source>
</evidence>
<dbReference type="Gramene" id="KGN59297">
    <property type="protein sequence ID" value="KGN59297"/>
    <property type="gene ID" value="Csa_3G806290"/>
</dbReference>
<name>A0A0A0LF16_CUCSA</name>
<feature type="domain" description="J" evidence="2">
    <location>
        <begin position="204"/>
        <end position="265"/>
    </location>
</feature>
<reference evidence="3 4" key="1">
    <citation type="journal article" date="2009" name="Nat. Genet.">
        <title>The genome of the cucumber, Cucumis sativus L.</title>
        <authorList>
            <person name="Huang S."/>
            <person name="Li R."/>
            <person name="Zhang Z."/>
            <person name="Li L."/>
            <person name="Gu X."/>
            <person name="Fan W."/>
            <person name="Lucas W.J."/>
            <person name="Wang X."/>
            <person name="Xie B."/>
            <person name="Ni P."/>
            <person name="Ren Y."/>
            <person name="Zhu H."/>
            <person name="Li J."/>
            <person name="Lin K."/>
            <person name="Jin W."/>
            <person name="Fei Z."/>
            <person name="Li G."/>
            <person name="Staub J."/>
            <person name="Kilian A."/>
            <person name="van der Vossen E.A."/>
            <person name="Wu Y."/>
            <person name="Guo J."/>
            <person name="He J."/>
            <person name="Jia Z."/>
            <person name="Ren Y."/>
            <person name="Tian G."/>
            <person name="Lu Y."/>
            <person name="Ruan J."/>
            <person name="Qian W."/>
            <person name="Wang M."/>
            <person name="Huang Q."/>
            <person name="Li B."/>
            <person name="Xuan Z."/>
            <person name="Cao J."/>
            <person name="Asan"/>
            <person name="Wu Z."/>
            <person name="Zhang J."/>
            <person name="Cai Q."/>
            <person name="Bai Y."/>
            <person name="Zhao B."/>
            <person name="Han Y."/>
            <person name="Li Y."/>
            <person name="Li X."/>
            <person name="Wang S."/>
            <person name="Shi Q."/>
            <person name="Liu S."/>
            <person name="Cho W.K."/>
            <person name="Kim J.Y."/>
            <person name="Xu Y."/>
            <person name="Heller-Uszynska K."/>
            <person name="Miao H."/>
            <person name="Cheng Z."/>
            <person name="Zhang S."/>
            <person name="Wu J."/>
            <person name="Yang Y."/>
            <person name="Kang H."/>
            <person name="Li M."/>
            <person name="Liang H."/>
            <person name="Ren X."/>
            <person name="Shi Z."/>
            <person name="Wen M."/>
            <person name="Jian M."/>
            <person name="Yang H."/>
            <person name="Zhang G."/>
            <person name="Yang Z."/>
            <person name="Chen R."/>
            <person name="Liu S."/>
            <person name="Li J."/>
            <person name="Ma L."/>
            <person name="Liu H."/>
            <person name="Zhou Y."/>
            <person name="Zhao J."/>
            <person name="Fang X."/>
            <person name="Li G."/>
            <person name="Fang L."/>
            <person name="Li Y."/>
            <person name="Liu D."/>
            <person name="Zheng H."/>
            <person name="Zhang Y."/>
            <person name="Qin N."/>
            <person name="Li Z."/>
            <person name="Yang G."/>
            <person name="Yang S."/>
            <person name="Bolund L."/>
            <person name="Kristiansen K."/>
            <person name="Zheng H."/>
            <person name="Li S."/>
            <person name="Zhang X."/>
            <person name="Yang H."/>
            <person name="Wang J."/>
            <person name="Sun R."/>
            <person name="Zhang B."/>
            <person name="Jiang S."/>
            <person name="Wang J."/>
            <person name="Du Y."/>
            <person name="Li S."/>
        </authorList>
    </citation>
    <scope>NUCLEOTIDE SEQUENCE [LARGE SCALE GENOMIC DNA]</scope>
    <source>
        <strain evidence="4">cv. 9930</strain>
    </source>
</reference>
<dbReference type="Proteomes" id="UP000029981">
    <property type="component" value="Chromosome 3"/>
</dbReference>
<reference evidence="3 4" key="4">
    <citation type="journal article" date="2011" name="BMC Genomics">
        <title>RNA-Seq improves annotation of protein-coding genes in the cucumber genome.</title>
        <authorList>
            <person name="Li Z."/>
            <person name="Zhang Z."/>
            <person name="Yan P."/>
            <person name="Huang S."/>
            <person name="Fei Z."/>
            <person name="Lin K."/>
        </authorList>
    </citation>
    <scope>NUCLEOTIDE SEQUENCE [LARGE SCALE GENOMIC DNA]</scope>
    <source>
        <strain evidence="4">cv. 9930</strain>
    </source>
</reference>
<accession>A0A0A0LF16</accession>
<keyword evidence="4" id="KW-1185">Reference proteome</keyword>
<dbReference type="PROSITE" id="PS50076">
    <property type="entry name" value="DNAJ_2"/>
    <property type="match status" value="1"/>
</dbReference>
<dbReference type="PANTHER" id="PTHR45376:SF1">
    <property type="entry name" value="CHAPERONE DNAJ-DOMAIN SUPERFAMILY PROTEIN-RELATED"/>
    <property type="match status" value="1"/>
</dbReference>
<sequence length="267" mass="31032">MMNGGGIKTALLNPHADCFILKTAFFHSTSVLDRKRRSYWDSRCNHYTKSFRRINTKQSLLRNVSAYAEFLFQSWRDEVEANGPSSSSGTSWFKSHSFRGSKRDRTNQKPRCSSRSFEFTEDDPDVETVFKSAFGGNRSYYWSFINEENPQWKSSTNNSNNYRRSWTWQHNSNTYGRSWSWQHRVDEDYDSSNEYENSEANLVSHRLALGLQASGPLKLEDVKNAYRACAMKWHPDRHQGSSKVMAEEKFKVCSVAYKSLCNKLAVN</sequence>
<evidence type="ECO:0000256" key="1">
    <source>
        <dbReference type="SAM" id="MobiDB-lite"/>
    </source>
</evidence>
<proteinExistence type="predicted"/>
<protein>
    <recommendedName>
        <fullName evidence="2">J domain-containing protein</fullName>
    </recommendedName>
</protein>
<dbReference type="Gene3D" id="1.10.287.110">
    <property type="entry name" value="DnaJ domain"/>
    <property type="match status" value="1"/>
</dbReference>
<gene>
    <name evidence="3" type="ORF">Csa_3G806290</name>
</gene>
<dbReference type="PANTHER" id="PTHR45376">
    <property type="entry name" value="CHAPERONE DNAJ-DOMAIN SUPERFAMILY PROTEIN-RELATED"/>
    <property type="match status" value="1"/>
</dbReference>
<dbReference type="OrthoDB" id="10250354at2759"/>
<dbReference type="SMART" id="SM00271">
    <property type="entry name" value="DnaJ"/>
    <property type="match status" value="1"/>
</dbReference>
<evidence type="ECO:0000313" key="4">
    <source>
        <dbReference type="Proteomes" id="UP000029981"/>
    </source>
</evidence>
<dbReference type="eggNOG" id="KOG0714">
    <property type="taxonomic scope" value="Eukaryota"/>
</dbReference>
<dbReference type="EMBL" id="CM002924">
    <property type="protein sequence ID" value="KGN59297.1"/>
    <property type="molecule type" value="Genomic_DNA"/>
</dbReference>
<dbReference type="OMA" id="SRRWSYE"/>
<feature type="region of interest" description="Disordered" evidence="1">
    <location>
        <begin position="81"/>
        <end position="118"/>
    </location>
</feature>